<dbReference type="Proteomes" id="UP000249402">
    <property type="component" value="Unassembled WGS sequence"/>
</dbReference>
<accession>A0A395H5C2</accession>
<dbReference type="EMBL" id="KZ824429">
    <property type="protein sequence ID" value="RAL03077.1"/>
    <property type="molecule type" value="Genomic_DNA"/>
</dbReference>
<dbReference type="RefSeq" id="XP_025577404.1">
    <property type="nucleotide sequence ID" value="XM_025719069.1"/>
</dbReference>
<name>A0A395H5C2_9EURO</name>
<keyword evidence="2" id="KW-1185">Reference proteome</keyword>
<gene>
    <name evidence="1" type="ORF">BO80DRAFT_423514</name>
</gene>
<sequence length="55" mass="6212">MYCIDEVRLNQLAELFAIRAGLKAAVKVEIEWVSGHEKREDLNESMGCRGHSPNP</sequence>
<dbReference type="VEuPathDB" id="FungiDB:BO80DRAFT_423514"/>
<dbReference type="AlphaFoldDB" id="A0A395H5C2"/>
<protein>
    <submittedName>
        <fullName evidence="1">Uncharacterized protein</fullName>
    </submittedName>
</protein>
<dbReference type="GeneID" id="37223934"/>
<proteinExistence type="predicted"/>
<reference evidence="1 2" key="1">
    <citation type="submission" date="2018-02" db="EMBL/GenBank/DDBJ databases">
        <title>The genomes of Aspergillus section Nigri reveals drivers in fungal speciation.</title>
        <authorList>
            <consortium name="DOE Joint Genome Institute"/>
            <person name="Vesth T.C."/>
            <person name="Nybo J."/>
            <person name="Theobald S."/>
            <person name="Brandl J."/>
            <person name="Frisvad J.C."/>
            <person name="Nielsen K.F."/>
            <person name="Lyhne E.K."/>
            <person name="Kogle M.E."/>
            <person name="Kuo A."/>
            <person name="Riley R."/>
            <person name="Clum A."/>
            <person name="Nolan M."/>
            <person name="Lipzen A."/>
            <person name="Salamov A."/>
            <person name="Henrissat B."/>
            <person name="Wiebenga A."/>
            <person name="De vries R.P."/>
            <person name="Grigoriev I.V."/>
            <person name="Mortensen U.H."/>
            <person name="Andersen M.R."/>
            <person name="Baker S.E."/>
        </authorList>
    </citation>
    <scope>NUCLEOTIDE SEQUENCE [LARGE SCALE GENOMIC DNA]</scope>
    <source>
        <strain evidence="1 2">CBS 121593</strain>
    </source>
</reference>
<organism evidence="1 2">
    <name type="scientific">Aspergillus ibericus CBS 121593</name>
    <dbReference type="NCBI Taxonomy" id="1448316"/>
    <lineage>
        <taxon>Eukaryota</taxon>
        <taxon>Fungi</taxon>
        <taxon>Dikarya</taxon>
        <taxon>Ascomycota</taxon>
        <taxon>Pezizomycotina</taxon>
        <taxon>Eurotiomycetes</taxon>
        <taxon>Eurotiomycetidae</taxon>
        <taxon>Eurotiales</taxon>
        <taxon>Aspergillaceae</taxon>
        <taxon>Aspergillus</taxon>
        <taxon>Aspergillus subgen. Circumdati</taxon>
    </lineage>
</organism>
<evidence type="ECO:0000313" key="1">
    <source>
        <dbReference type="EMBL" id="RAL03077.1"/>
    </source>
</evidence>
<evidence type="ECO:0000313" key="2">
    <source>
        <dbReference type="Proteomes" id="UP000249402"/>
    </source>
</evidence>
<dbReference type="OrthoDB" id="3548481at2759"/>